<keyword evidence="5" id="KW-0488">Methylation</keyword>
<comment type="caution">
    <text evidence="13">The sequence shown here is derived from an EMBL/GenBank/DDBJ whole genome shotgun (WGS) entry which is preliminary data.</text>
</comment>
<evidence type="ECO:0000256" key="5">
    <source>
        <dbReference type="ARBA" id="ARBA00022481"/>
    </source>
</evidence>
<evidence type="ECO:0000256" key="10">
    <source>
        <dbReference type="SAM" id="MobiDB-lite"/>
    </source>
</evidence>
<dbReference type="AlphaFoldDB" id="A0A9X2FJP3"/>
<accession>A0A9X2FJP3</accession>
<evidence type="ECO:0000313" key="13">
    <source>
        <dbReference type="EMBL" id="MCO6047596.1"/>
    </source>
</evidence>
<dbReference type="PRINTS" id="PR00813">
    <property type="entry name" value="BCTERIALGSPG"/>
</dbReference>
<dbReference type="InterPro" id="IPR012902">
    <property type="entry name" value="N_methyl_site"/>
</dbReference>
<keyword evidence="4" id="KW-1003">Cell membrane</keyword>
<keyword evidence="9 11" id="KW-0472">Membrane</keyword>
<keyword evidence="6" id="KW-0997">Cell inner membrane</keyword>
<evidence type="ECO:0000259" key="12">
    <source>
        <dbReference type="Pfam" id="PF08334"/>
    </source>
</evidence>
<dbReference type="EMBL" id="JAMXLR010000092">
    <property type="protein sequence ID" value="MCO6047596.1"/>
    <property type="molecule type" value="Genomic_DNA"/>
</dbReference>
<dbReference type="InterPro" id="IPR013545">
    <property type="entry name" value="T2SS_protein-GspG_C"/>
</dbReference>
<dbReference type="InterPro" id="IPR000983">
    <property type="entry name" value="Bac_GSPG_pilin"/>
</dbReference>
<dbReference type="Pfam" id="PF08334">
    <property type="entry name" value="T2SSG"/>
    <property type="match status" value="1"/>
</dbReference>
<keyword evidence="8 11" id="KW-1133">Transmembrane helix</keyword>
<evidence type="ECO:0000256" key="11">
    <source>
        <dbReference type="SAM" id="Phobius"/>
    </source>
</evidence>
<feature type="domain" description="Type II secretion system protein GspG C-terminal" evidence="12">
    <location>
        <begin position="42"/>
        <end position="143"/>
    </location>
</feature>
<dbReference type="NCBIfam" id="TIGR02532">
    <property type="entry name" value="IV_pilin_GFxxxE"/>
    <property type="match status" value="1"/>
</dbReference>
<comment type="subcellular location">
    <subcellularLocation>
        <location evidence="1">Cell inner membrane</location>
        <topology evidence="1">Single-pass membrane protein</topology>
    </subcellularLocation>
</comment>
<dbReference type="Gene3D" id="3.30.700.10">
    <property type="entry name" value="Glycoprotein, Type 4 Pilin"/>
    <property type="match status" value="1"/>
</dbReference>
<evidence type="ECO:0000256" key="8">
    <source>
        <dbReference type="ARBA" id="ARBA00022989"/>
    </source>
</evidence>
<proteinExistence type="inferred from homology"/>
<sequence length="145" mass="16086">MTHKSHRSRRRSSAGFTLIELLLVLGILVVLGAMAVQIFGGTREKAFADAAKGDIGTLESAIDLYEWHMKRYPSDLQELVTRPSDDGNNDWAGPYLKKKDVTKDPWGNDYNIAVPGKKNSDTYDLWSVGPDGQDGTEDDIGNWES</sequence>
<reference evidence="13" key="1">
    <citation type="submission" date="2022-06" db="EMBL/GenBank/DDBJ databases">
        <title>Aeoliella straminimaris, a novel planctomycete from sediments.</title>
        <authorList>
            <person name="Vitorino I.R."/>
            <person name="Lage O.M."/>
        </authorList>
    </citation>
    <scope>NUCLEOTIDE SEQUENCE</scope>
    <source>
        <strain evidence="13">ICT_H6.2</strain>
    </source>
</reference>
<organism evidence="13 14">
    <name type="scientific">Aeoliella straminimaris</name>
    <dbReference type="NCBI Taxonomy" id="2954799"/>
    <lineage>
        <taxon>Bacteria</taxon>
        <taxon>Pseudomonadati</taxon>
        <taxon>Planctomycetota</taxon>
        <taxon>Planctomycetia</taxon>
        <taxon>Pirellulales</taxon>
        <taxon>Lacipirellulaceae</taxon>
        <taxon>Aeoliella</taxon>
    </lineage>
</organism>
<dbReference type="Pfam" id="PF07963">
    <property type="entry name" value="N_methyl"/>
    <property type="match status" value="1"/>
</dbReference>
<dbReference type="NCBIfam" id="TIGR01710">
    <property type="entry name" value="typeII_sec_gspG"/>
    <property type="match status" value="1"/>
</dbReference>
<evidence type="ECO:0000256" key="9">
    <source>
        <dbReference type="ARBA" id="ARBA00023136"/>
    </source>
</evidence>
<gene>
    <name evidence="13" type="primary">gspG</name>
    <name evidence="13" type="ORF">NG895_27135</name>
</gene>
<dbReference type="PROSITE" id="PS00409">
    <property type="entry name" value="PROKAR_NTER_METHYL"/>
    <property type="match status" value="1"/>
</dbReference>
<comment type="similarity">
    <text evidence="2">Belongs to the GSP G family.</text>
</comment>
<dbReference type="GO" id="GO:0015627">
    <property type="term" value="C:type II protein secretion system complex"/>
    <property type="evidence" value="ECO:0007669"/>
    <property type="project" value="InterPro"/>
</dbReference>
<dbReference type="GO" id="GO:0015628">
    <property type="term" value="P:protein secretion by the type II secretion system"/>
    <property type="evidence" value="ECO:0007669"/>
    <property type="project" value="InterPro"/>
</dbReference>
<feature type="region of interest" description="Disordered" evidence="10">
    <location>
        <begin position="116"/>
        <end position="145"/>
    </location>
</feature>
<name>A0A9X2FJP3_9BACT</name>
<dbReference type="InterPro" id="IPR045584">
    <property type="entry name" value="Pilin-like"/>
</dbReference>
<feature type="transmembrane region" description="Helical" evidence="11">
    <location>
        <begin position="21"/>
        <end position="40"/>
    </location>
</feature>
<dbReference type="InterPro" id="IPR010054">
    <property type="entry name" value="Type2_sec_GspG"/>
</dbReference>
<dbReference type="RefSeq" id="WP_252855706.1">
    <property type="nucleotide sequence ID" value="NZ_JAMXLR010000092.1"/>
</dbReference>
<evidence type="ECO:0000256" key="7">
    <source>
        <dbReference type="ARBA" id="ARBA00022692"/>
    </source>
</evidence>
<evidence type="ECO:0000256" key="1">
    <source>
        <dbReference type="ARBA" id="ARBA00004377"/>
    </source>
</evidence>
<evidence type="ECO:0000256" key="2">
    <source>
        <dbReference type="ARBA" id="ARBA00009984"/>
    </source>
</evidence>
<keyword evidence="14" id="KW-1185">Reference proteome</keyword>
<dbReference type="Proteomes" id="UP001155241">
    <property type="component" value="Unassembled WGS sequence"/>
</dbReference>
<evidence type="ECO:0000313" key="14">
    <source>
        <dbReference type="Proteomes" id="UP001155241"/>
    </source>
</evidence>
<protein>
    <recommendedName>
        <fullName evidence="3">Type II secretion system core protein G</fullName>
    </recommendedName>
</protein>
<evidence type="ECO:0000256" key="4">
    <source>
        <dbReference type="ARBA" id="ARBA00022475"/>
    </source>
</evidence>
<evidence type="ECO:0000256" key="6">
    <source>
        <dbReference type="ARBA" id="ARBA00022519"/>
    </source>
</evidence>
<feature type="compositionally biased region" description="Acidic residues" evidence="10">
    <location>
        <begin position="134"/>
        <end position="145"/>
    </location>
</feature>
<keyword evidence="7 11" id="KW-0812">Transmembrane</keyword>
<dbReference type="GO" id="GO:0005886">
    <property type="term" value="C:plasma membrane"/>
    <property type="evidence" value="ECO:0007669"/>
    <property type="project" value="UniProtKB-SubCell"/>
</dbReference>
<evidence type="ECO:0000256" key="3">
    <source>
        <dbReference type="ARBA" id="ARBA00020042"/>
    </source>
</evidence>
<dbReference type="SUPFAM" id="SSF54523">
    <property type="entry name" value="Pili subunits"/>
    <property type="match status" value="1"/>
</dbReference>